<keyword evidence="1" id="KW-1133">Transmembrane helix</keyword>
<evidence type="ECO:0000313" key="2">
    <source>
        <dbReference type="EMBL" id="KAG6517031.1"/>
    </source>
</evidence>
<dbReference type="Proteomes" id="UP000734854">
    <property type="component" value="Unassembled WGS sequence"/>
</dbReference>
<dbReference type="PANTHER" id="PTHR24177:SF463">
    <property type="entry name" value="OS09G0331600 PROTEIN"/>
    <property type="match status" value="1"/>
</dbReference>
<keyword evidence="1" id="KW-0472">Membrane</keyword>
<feature type="transmembrane region" description="Helical" evidence="1">
    <location>
        <begin position="350"/>
        <end position="372"/>
    </location>
</feature>
<dbReference type="GO" id="GO:0016020">
    <property type="term" value="C:membrane"/>
    <property type="evidence" value="ECO:0007669"/>
    <property type="project" value="TreeGrafter"/>
</dbReference>
<organism evidence="2 3">
    <name type="scientific">Zingiber officinale</name>
    <name type="common">Ginger</name>
    <name type="synonym">Amomum zingiber</name>
    <dbReference type="NCBI Taxonomy" id="94328"/>
    <lineage>
        <taxon>Eukaryota</taxon>
        <taxon>Viridiplantae</taxon>
        <taxon>Streptophyta</taxon>
        <taxon>Embryophyta</taxon>
        <taxon>Tracheophyta</taxon>
        <taxon>Spermatophyta</taxon>
        <taxon>Magnoliopsida</taxon>
        <taxon>Liliopsida</taxon>
        <taxon>Zingiberales</taxon>
        <taxon>Zingiberaceae</taxon>
        <taxon>Zingiber</taxon>
    </lineage>
</organism>
<dbReference type="AlphaFoldDB" id="A0A8J5GYU5"/>
<protein>
    <recommendedName>
        <fullName evidence="4">PGG domain-containing protein</fullName>
    </recommendedName>
</protein>
<comment type="caution">
    <text evidence="2">The sequence shown here is derived from an EMBL/GenBank/DDBJ whole genome shotgun (WGS) entry which is preliminary data.</text>
</comment>
<sequence>MTRPSHLRAEEALDIAEKFPELIWTRNADGASPLQMMMVYYWWPRLPGQVKVRDKSNYEMSMKLLKLLVQLEDFEFYIKGFTSDRSIKSHTPIHSVVLKNSGALLAEEDTDDRLDKEPEVKNRIRWDESPLTSGVKLGLDDFVIKILQMRPELATYLNYDGTNVLQVAVKYGRRRVVMAIKNDNWLPRWLLTDLEPDTNNTLLHIAASNKISSNEANPLRLRDELEWFEMLEKIVPKYLWNYRNRRRMTAREVFDETHEGTLKECSEKLKQNSQNISLRLTTMLFTSSFFILRTNNQERNRMAFKISSRVYVVGFSCAATSLVLFRLLVAWRFKQQDFRRKVPLCYRMALFLMGICLIAFVVAYACIVYLHIYAESGDATAPGPLPPLPPLPRGRIPPR</sequence>
<feature type="transmembrane region" description="Helical" evidence="1">
    <location>
        <begin position="306"/>
        <end position="329"/>
    </location>
</feature>
<keyword evidence="3" id="KW-1185">Reference proteome</keyword>
<dbReference type="EMBL" id="JACMSC010000006">
    <property type="protein sequence ID" value="KAG6517031.1"/>
    <property type="molecule type" value="Genomic_DNA"/>
</dbReference>
<gene>
    <name evidence="2" type="ORF">ZIOFF_020408</name>
</gene>
<dbReference type="PANTHER" id="PTHR24177">
    <property type="entry name" value="CASKIN"/>
    <property type="match status" value="1"/>
</dbReference>
<proteinExistence type="predicted"/>
<reference evidence="2 3" key="1">
    <citation type="submission" date="2020-08" db="EMBL/GenBank/DDBJ databases">
        <title>Plant Genome Project.</title>
        <authorList>
            <person name="Zhang R.-G."/>
        </authorList>
    </citation>
    <scope>NUCLEOTIDE SEQUENCE [LARGE SCALE GENOMIC DNA]</scope>
    <source>
        <tissue evidence="2">Rhizome</tissue>
    </source>
</reference>
<evidence type="ECO:0000256" key="1">
    <source>
        <dbReference type="SAM" id="Phobius"/>
    </source>
</evidence>
<name>A0A8J5GYU5_ZINOF</name>
<evidence type="ECO:0008006" key="4">
    <source>
        <dbReference type="Google" id="ProtNLM"/>
    </source>
</evidence>
<evidence type="ECO:0000313" key="3">
    <source>
        <dbReference type="Proteomes" id="UP000734854"/>
    </source>
</evidence>
<accession>A0A8J5GYU5</accession>
<keyword evidence="1" id="KW-0812">Transmembrane</keyword>